<evidence type="ECO:0000256" key="4">
    <source>
        <dbReference type="ARBA" id="ARBA00023069"/>
    </source>
</evidence>
<dbReference type="EMBL" id="CAJNNV010027971">
    <property type="protein sequence ID" value="CAE8622436.1"/>
    <property type="molecule type" value="Genomic_DNA"/>
</dbReference>
<accession>A0A813G836</accession>
<feature type="compositionally biased region" description="Basic and acidic residues" evidence="6">
    <location>
        <begin position="374"/>
        <end position="405"/>
    </location>
</feature>
<dbReference type="PANTHER" id="PTHR45973">
    <property type="entry name" value="PROTEIN PHOSPHATASE 1 REGULATORY SUBUNIT SDS22-RELATED"/>
    <property type="match status" value="1"/>
</dbReference>
<dbReference type="InterPro" id="IPR032675">
    <property type="entry name" value="LRR_dom_sf"/>
</dbReference>
<sequence>MTTSDLDRRLHASVMKREAVKEEEYRRKREAEDEKVHLGFGATEMSPQELRKIVDSDRRMYYRTEELNDKLYIHYKGWKELANLEGWTGLRAIYAECNAFSSISGLSTCTQLRSLFLQENCIRRISGLENCPHLWSLNLNSNYIERIEGLSQCRTLNTLTIAKNKIGFQGVDDLIHLVDTTIGTLDIQDNRISDPDVVPEVFMRMTDLRVLYLKGNPCSKKIPNYRKGMTALCKDLKYLDDRPVFPEDRRAAEAFNRGGLEEERVERRLIREENNDKHNNNMRAFQDMIDNARKEKREREAMRKEDKFTNETDPVESNEDRMRKQVDKWHKDNAEDLRDTDKERAVRMLKAERERNGGKLDPDSSMEASPPTDDNSKEEAAKEAAKEPAKNEPPERPEDNRKLVYEDIWDDVPMAGGKSTSGGSSGTTAPPPRQPADKAQSSASREADFEAASQFQGARRGFAFRTGDQGLGYYRDVVSGASAEVFLPWANGEGAIGLDSVGQSASTESAVERRVREMQAKLAAGGKAFDPPSRAAAAGSESAGAEDSKPSWHAKYLEKTLEFQEATAAAIEAAARSPADRGGPELGEMD</sequence>
<dbReference type="Pfam" id="PF12799">
    <property type="entry name" value="LRR_4"/>
    <property type="match status" value="1"/>
</dbReference>
<dbReference type="InterPro" id="IPR025875">
    <property type="entry name" value="Leu-rich_rpt_4"/>
</dbReference>
<evidence type="ECO:0000256" key="3">
    <source>
        <dbReference type="ARBA" id="ARBA00022737"/>
    </source>
</evidence>
<feature type="region of interest" description="Disordered" evidence="6">
    <location>
        <begin position="296"/>
        <end position="460"/>
    </location>
</feature>
<comment type="caution">
    <text evidence="7">The sequence shown here is derived from an EMBL/GenBank/DDBJ whole genome shotgun (WGS) entry which is preliminary data.</text>
</comment>
<dbReference type="SUPFAM" id="SSF52075">
    <property type="entry name" value="Outer arm dynein light chain 1"/>
    <property type="match status" value="1"/>
</dbReference>
<dbReference type="PANTHER" id="PTHR45973:SF9">
    <property type="entry name" value="LEUCINE-RICH REPEAT-CONTAINING PROTEIN 46"/>
    <property type="match status" value="1"/>
</dbReference>
<keyword evidence="8" id="KW-1185">Reference proteome</keyword>
<name>A0A813G836_POLGL</name>
<feature type="region of interest" description="Disordered" evidence="6">
    <location>
        <begin position="522"/>
        <end position="551"/>
    </location>
</feature>
<dbReference type="OMA" id="HTPDIND"/>
<dbReference type="AlphaFoldDB" id="A0A813G836"/>
<evidence type="ECO:0000256" key="6">
    <source>
        <dbReference type="SAM" id="MobiDB-lite"/>
    </source>
</evidence>
<feature type="region of interest" description="Disordered" evidence="6">
    <location>
        <begin position="569"/>
        <end position="590"/>
    </location>
</feature>
<evidence type="ECO:0008006" key="9">
    <source>
        <dbReference type="Google" id="ProtNLM"/>
    </source>
</evidence>
<keyword evidence="5" id="KW-0966">Cell projection</keyword>
<evidence type="ECO:0000256" key="5">
    <source>
        <dbReference type="ARBA" id="ARBA00023273"/>
    </source>
</evidence>
<dbReference type="InterPro" id="IPR050576">
    <property type="entry name" value="Cilia_flagella_integrity"/>
</dbReference>
<evidence type="ECO:0000256" key="1">
    <source>
        <dbReference type="ARBA" id="ARBA00004138"/>
    </source>
</evidence>
<dbReference type="OrthoDB" id="1904536at2759"/>
<comment type="subcellular location">
    <subcellularLocation>
        <location evidence="1">Cell projection</location>
        <location evidence="1">Cilium</location>
    </subcellularLocation>
</comment>
<dbReference type="Proteomes" id="UP000654075">
    <property type="component" value="Unassembled WGS sequence"/>
</dbReference>
<feature type="compositionally biased region" description="Basic and acidic residues" evidence="6">
    <location>
        <begin position="296"/>
        <end position="310"/>
    </location>
</feature>
<evidence type="ECO:0000256" key="2">
    <source>
        <dbReference type="ARBA" id="ARBA00022614"/>
    </source>
</evidence>
<dbReference type="InterPro" id="IPR001611">
    <property type="entry name" value="Leu-rich_rpt"/>
</dbReference>
<evidence type="ECO:0000313" key="8">
    <source>
        <dbReference type="Proteomes" id="UP000654075"/>
    </source>
</evidence>
<evidence type="ECO:0000313" key="7">
    <source>
        <dbReference type="EMBL" id="CAE8622436.1"/>
    </source>
</evidence>
<dbReference type="Gene3D" id="3.80.10.10">
    <property type="entry name" value="Ribonuclease Inhibitor"/>
    <property type="match status" value="1"/>
</dbReference>
<gene>
    <name evidence="7" type="ORF">PGLA1383_LOCUS39876</name>
</gene>
<feature type="compositionally biased region" description="Basic and acidic residues" evidence="6">
    <location>
        <begin position="318"/>
        <end position="362"/>
    </location>
</feature>
<protein>
    <recommendedName>
        <fullName evidence="9">Dynein assembly factor 1, axonemal homolog</fullName>
    </recommendedName>
</protein>
<keyword evidence="4" id="KW-0969">Cilium</keyword>
<reference evidence="7" key="1">
    <citation type="submission" date="2021-02" db="EMBL/GenBank/DDBJ databases">
        <authorList>
            <person name="Dougan E. K."/>
            <person name="Rhodes N."/>
            <person name="Thang M."/>
            <person name="Chan C."/>
        </authorList>
    </citation>
    <scope>NUCLEOTIDE SEQUENCE</scope>
</reference>
<dbReference type="PROSITE" id="PS51450">
    <property type="entry name" value="LRR"/>
    <property type="match status" value="2"/>
</dbReference>
<keyword evidence="3" id="KW-0677">Repeat</keyword>
<keyword evidence="2" id="KW-0433">Leucine-rich repeat</keyword>
<feature type="compositionally biased region" description="Low complexity" evidence="6">
    <location>
        <begin position="535"/>
        <end position="545"/>
    </location>
</feature>
<proteinExistence type="predicted"/>
<organism evidence="7 8">
    <name type="scientific">Polarella glacialis</name>
    <name type="common">Dinoflagellate</name>
    <dbReference type="NCBI Taxonomy" id="89957"/>
    <lineage>
        <taxon>Eukaryota</taxon>
        <taxon>Sar</taxon>
        <taxon>Alveolata</taxon>
        <taxon>Dinophyceae</taxon>
        <taxon>Suessiales</taxon>
        <taxon>Suessiaceae</taxon>
        <taxon>Polarella</taxon>
    </lineage>
</organism>